<gene>
    <name evidence="2" type="ORF">ABEG17_03465</name>
</gene>
<name>A0AAU7JW38_9MICO</name>
<dbReference type="EMBL" id="CP157483">
    <property type="protein sequence ID" value="XBO44406.1"/>
    <property type="molecule type" value="Genomic_DNA"/>
</dbReference>
<organism evidence="2">
    <name type="scientific">Pedococcus sp. KACC 23699</name>
    <dbReference type="NCBI Taxonomy" id="3149228"/>
    <lineage>
        <taxon>Bacteria</taxon>
        <taxon>Bacillati</taxon>
        <taxon>Actinomycetota</taxon>
        <taxon>Actinomycetes</taxon>
        <taxon>Micrococcales</taxon>
        <taxon>Intrasporangiaceae</taxon>
        <taxon>Pedococcus</taxon>
    </lineage>
</organism>
<feature type="region of interest" description="Disordered" evidence="1">
    <location>
        <begin position="42"/>
        <end position="80"/>
    </location>
</feature>
<accession>A0AAU7JW38</accession>
<evidence type="ECO:0000256" key="1">
    <source>
        <dbReference type="SAM" id="MobiDB-lite"/>
    </source>
</evidence>
<dbReference type="InterPro" id="IPR032716">
    <property type="entry name" value="ACC_epsilon"/>
</dbReference>
<feature type="region of interest" description="Disordered" evidence="1">
    <location>
        <begin position="1"/>
        <end position="24"/>
    </location>
</feature>
<dbReference type="AlphaFoldDB" id="A0AAU7JW38"/>
<dbReference type="Pfam" id="PF13822">
    <property type="entry name" value="ACC_epsilon"/>
    <property type="match status" value="1"/>
</dbReference>
<protein>
    <submittedName>
        <fullName evidence="2">Acyl-CoA carboxylase subunit epsilon</fullName>
    </submittedName>
</protein>
<proteinExistence type="predicted"/>
<evidence type="ECO:0000313" key="2">
    <source>
        <dbReference type="EMBL" id="XBO44406.1"/>
    </source>
</evidence>
<reference evidence="2" key="1">
    <citation type="submission" date="2024-05" db="EMBL/GenBank/DDBJ databases">
        <authorList>
            <person name="Kim S."/>
            <person name="Heo J."/>
            <person name="Choi H."/>
            <person name="Choi Y."/>
            <person name="Kwon S.-W."/>
            <person name="Kim Y."/>
        </authorList>
    </citation>
    <scope>NUCLEOTIDE SEQUENCE</scope>
    <source>
        <strain evidence="2">KACC 23699</strain>
    </source>
</reference>
<dbReference type="GO" id="GO:0004658">
    <property type="term" value="F:propionyl-CoA carboxylase activity"/>
    <property type="evidence" value="ECO:0007669"/>
    <property type="project" value="InterPro"/>
</dbReference>
<dbReference type="RefSeq" id="WP_406831892.1">
    <property type="nucleotide sequence ID" value="NZ_CP157483.1"/>
</dbReference>
<sequence length="80" mass="8635">MARDVTNDENETAPEEPRLRLVRGDASPEEIAALFAVLSAASGGNEAPAPRPTSAWASRERLVRRPLTPGPGAWRASAWR</sequence>
<dbReference type="GO" id="GO:0003989">
    <property type="term" value="F:acetyl-CoA carboxylase activity"/>
    <property type="evidence" value="ECO:0007669"/>
    <property type="project" value="InterPro"/>
</dbReference>